<protein>
    <recommendedName>
        <fullName evidence="4">HEAT repeat domain-containing protein</fullName>
    </recommendedName>
</protein>
<feature type="transmembrane region" description="Helical" evidence="1">
    <location>
        <begin position="37"/>
        <end position="58"/>
    </location>
</feature>
<dbReference type="Proteomes" id="UP000033428">
    <property type="component" value="Unassembled WGS sequence"/>
</dbReference>
<evidence type="ECO:0008006" key="4">
    <source>
        <dbReference type="Google" id="ProtNLM"/>
    </source>
</evidence>
<proteinExistence type="predicted"/>
<dbReference type="Gene3D" id="1.25.40.10">
    <property type="entry name" value="Tetratricopeptide repeat domain"/>
    <property type="match status" value="1"/>
</dbReference>
<reference evidence="2 3" key="1">
    <citation type="submission" date="2015-02" db="EMBL/GenBank/DDBJ databases">
        <title>Single-cell genomics of uncultivated deep-branching MTB reveals a conserved set of magnetosome genes.</title>
        <authorList>
            <person name="Kolinko S."/>
            <person name="Richter M."/>
            <person name="Glockner F.O."/>
            <person name="Brachmann A."/>
            <person name="Schuler D."/>
        </authorList>
    </citation>
    <scope>NUCLEOTIDE SEQUENCE [LARGE SCALE GENOMIC DNA]</scope>
    <source>
        <strain evidence="2">SKK-01</strain>
    </source>
</reference>
<gene>
    <name evidence="2" type="ORF">OMAG_002259</name>
</gene>
<dbReference type="SUPFAM" id="SSF48371">
    <property type="entry name" value="ARM repeat"/>
    <property type="match status" value="1"/>
</dbReference>
<organism evidence="2 3">
    <name type="scientific">Candidatus Omnitrophus magneticus</name>
    <dbReference type="NCBI Taxonomy" id="1609969"/>
    <lineage>
        <taxon>Bacteria</taxon>
        <taxon>Pseudomonadati</taxon>
        <taxon>Candidatus Omnitrophota</taxon>
        <taxon>Candidatus Omnitrophus</taxon>
    </lineage>
</organism>
<comment type="caution">
    <text evidence="2">The sequence shown here is derived from an EMBL/GenBank/DDBJ whole genome shotgun (WGS) entry which is preliminary data.</text>
</comment>
<keyword evidence="3" id="KW-1185">Reference proteome</keyword>
<dbReference type="EMBL" id="JYNY01000458">
    <property type="protein sequence ID" value="KJJ83874.1"/>
    <property type="molecule type" value="Genomic_DNA"/>
</dbReference>
<name>A0A0F0CPC6_9BACT</name>
<dbReference type="SUPFAM" id="SSF48452">
    <property type="entry name" value="TPR-like"/>
    <property type="match status" value="1"/>
</dbReference>
<evidence type="ECO:0000313" key="2">
    <source>
        <dbReference type="EMBL" id="KJJ83874.1"/>
    </source>
</evidence>
<dbReference type="InterPro" id="IPR011990">
    <property type="entry name" value="TPR-like_helical_dom_sf"/>
</dbReference>
<evidence type="ECO:0000256" key="1">
    <source>
        <dbReference type="SAM" id="Phobius"/>
    </source>
</evidence>
<keyword evidence="1" id="KW-0472">Membrane</keyword>
<dbReference type="Gene3D" id="1.25.10.10">
    <property type="entry name" value="Leucine-rich Repeat Variant"/>
    <property type="match status" value="1"/>
</dbReference>
<dbReference type="AlphaFoldDB" id="A0A0F0CPC6"/>
<dbReference type="InterPro" id="IPR016024">
    <property type="entry name" value="ARM-type_fold"/>
</dbReference>
<keyword evidence="1" id="KW-0812">Transmembrane</keyword>
<accession>A0A0F0CPC6</accession>
<sequence>MPAKNNQGSKMTVLLGIIFLIFEGCSITSWFLFRNYILSGALHLTAVLFFTLAGTNFIRKSGNKEGLAGLLFFAGTIIAFFPVIGILGFIIMLIFKKYSREFKSGLYEEYVLLSTMDTVSNGNDSFGKESTGFLRAIRNNLSFEPFIDVIKGGNTATKKRVIEKLSRNISRDNVALLKEALKDESREVRFYAAGALVKMDETLNKNIEVTLERIKKKQTGKDYAVLGGYYRLYATSSLAEGAHKERYLALSIKAYENALDMDSSGPDVIIAYAESLMDSKEYLKAASLLEKAGSIWDENNNMLFLKAECYFKTRQFSRLKEAMQRLNPDEITDEKRKEVIYSWIGSK</sequence>
<feature type="transmembrane region" description="Helical" evidence="1">
    <location>
        <begin position="70"/>
        <end position="95"/>
    </location>
</feature>
<dbReference type="InterPro" id="IPR011989">
    <property type="entry name" value="ARM-like"/>
</dbReference>
<feature type="transmembrane region" description="Helical" evidence="1">
    <location>
        <begin position="12"/>
        <end position="31"/>
    </location>
</feature>
<keyword evidence="1" id="KW-1133">Transmembrane helix</keyword>
<evidence type="ECO:0000313" key="3">
    <source>
        <dbReference type="Proteomes" id="UP000033428"/>
    </source>
</evidence>